<gene>
    <name evidence="3" type="ORF">E2C01_090061</name>
</gene>
<dbReference type="OrthoDB" id="6368834at2759"/>
<evidence type="ECO:0000256" key="1">
    <source>
        <dbReference type="SAM" id="MobiDB-lite"/>
    </source>
</evidence>
<keyword evidence="2" id="KW-0732">Signal</keyword>
<name>A0A5B7JF79_PORTR</name>
<evidence type="ECO:0000256" key="2">
    <source>
        <dbReference type="SAM" id="SignalP"/>
    </source>
</evidence>
<organism evidence="3 4">
    <name type="scientific">Portunus trituberculatus</name>
    <name type="common">Swimming crab</name>
    <name type="synonym">Neptunus trituberculatus</name>
    <dbReference type="NCBI Taxonomy" id="210409"/>
    <lineage>
        <taxon>Eukaryota</taxon>
        <taxon>Metazoa</taxon>
        <taxon>Ecdysozoa</taxon>
        <taxon>Arthropoda</taxon>
        <taxon>Crustacea</taxon>
        <taxon>Multicrustacea</taxon>
        <taxon>Malacostraca</taxon>
        <taxon>Eumalacostraca</taxon>
        <taxon>Eucarida</taxon>
        <taxon>Decapoda</taxon>
        <taxon>Pleocyemata</taxon>
        <taxon>Brachyura</taxon>
        <taxon>Eubrachyura</taxon>
        <taxon>Portunoidea</taxon>
        <taxon>Portunidae</taxon>
        <taxon>Portuninae</taxon>
        <taxon>Portunus</taxon>
    </lineage>
</organism>
<dbReference type="Proteomes" id="UP000324222">
    <property type="component" value="Unassembled WGS sequence"/>
</dbReference>
<reference evidence="3 4" key="1">
    <citation type="submission" date="2019-05" db="EMBL/GenBank/DDBJ databases">
        <title>Another draft genome of Portunus trituberculatus and its Hox gene families provides insights of decapod evolution.</title>
        <authorList>
            <person name="Jeong J.-H."/>
            <person name="Song I."/>
            <person name="Kim S."/>
            <person name="Choi T."/>
            <person name="Kim D."/>
            <person name="Ryu S."/>
            <person name="Kim W."/>
        </authorList>
    </citation>
    <scope>NUCLEOTIDE SEQUENCE [LARGE SCALE GENOMIC DNA]</scope>
    <source>
        <tissue evidence="3">Muscle</tissue>
    </source>
</reference>
<evidence type="ECO:0000313" key="4">
    <source>
        <dbReference type="Proteomes" id="UP000324222"/>
    </source>
</evidence>
<feature type="region of interest" description="Disordered" evidence="1">
    <location>
        <begin position="61"/>
        <end position="83"/>
    </location>
</feature>
<comment type="caution">
    <text evidence="3">The sequence shown here is derived from an EMBL/GenBank/DDBJ whole genome shotgun (WGS) entry which is preliminary data.</text>
</comment>
<proteinExistence type="predicted"/>
<dbReference type="EMBL" id="VSRR010100127">
    <property type="protein sequence ID" value="MPC94872.1"/>
    <property type="molecule type" value="Genomic_DNA"/>
</dbReference>
<accession>A0A5B7JF79</accession>
<feature type="signal peptide" evidence="2">
    <location>
        <begin position="1"/>
        <end position="22"/>
    </location>
</feature>
<evidence type="ECO:0000313" key="3">
    <source>
        <dbReference type="EMBL" id="MPC94872.1"/>
    </source>
</evidence>
<protein>
    <submittedName>
        <fullName evidence="3">Uncharacterized protein</fullName>
    </submittedName>
</protein>
<dbReference type="AlphaFoldDB" id="A0A5B7JF79"/>
<sequence length="83" mass="8735">MKTVILAVVAAVAFAAPQYSYSAPPEDSSEEVIEVIPIVRDDRVHEDDGAYTLDVETGNGIVLSQSGSPNGPDDSVVKSGHYS</sequence>
<keyword evidence="4" id="KW-1185">Reference proteome</keyword>
<feature type="chain" id="PRO_5022829448" evidence="2">
    <location>
        <begin position="23"/>
        <end position="83"/>
    </location>
</feature>